<name>I2N4G1_STRT9</name>
<organism evidence="1 2">
    <name type="scientific">Streptomyces tsukubensis (strain DSM 42081 / NBRC 108919 / NRRL 18488 / 9993)</name>
    <dbReference type="NCBI Taxonomy" id="1114943"/>
    <lineage>
        <taxon>Bacteria</taxon>
        <taxon>Bacillati</taxon>
        <taxon>Actinomycetota</taxon>
        <taxon>Actinomycetes</taxon>
        <taxon>Kitasatosporales</taxon>
        <taxon>Streptomycetaceae</taxon>
        <taxon>Streptomyces</taxon>
    </lineage>
</organism>
<accession>I2N4G1</accession>
<protein>
    <submittedName>
        <fullName evidence="1">Uncharacterized protein</fullName>
    </submittedName>
</protein>
<sequence>MPDSWAPGIGDAVCDTATRRIGRVMDRTSGLYQLRPLKGGIEWDADPRDLRPAAASDLLSAEVAVANVRSRTTLM</sequence>
<dbReference type="RefSeq" id="WP_006347200.1">
    <property type="nucleotide sequence ID" value="NZ_CP029159.1"/>
</dbReference>
<reference evidence="1 2" key="1">
    <citation type="journal article" date="2012" name="J. Bacteriol.">
        <title>Draft genome of Streptomyces tsukubaensis NRRL 18488, the producer of the clinically important immunosuppressant tacrolimus (FK506).</title>
        <authorList>
            <person name="Barreiro C."/>
            <person name="Prieto C."/>
            <person name="Sola-Landa A."/>
            <person name="Solera E."/>
            <person name="Martinez-Castro M."/>
            <person name="Perez-Redondo R."/>
            <person name="Garcia-Estrada C."/>
            <person name="Aparicio J.F."/>
            <person name="Fernandez-Martinez L.T."/>
            <person name="Santos-Aberturas J."/>
            <person name="Salehi-Najafabadi Z."/>
            <person name="Rodriguez-Garcia A."/>
            <person name="Tauch A."/>
            <person name="Martin J.F."/>
        </authorList>
    </citation>
    <scope>NUCLEOTIDE SEQUENCE [LARGE SCALE GENOMIC DNA]</scope>
    <source>
        <strain evidence="2">DSM 42081 / NBRC 108919 / NRRL 18488 / 9993</strain>
    </source>
</reference>
<dbReference type="AlphaFoldDB" id="I2N4G1"/>
<evidence type="ECO:0000313" key="1">
    <source>
        <dbReference type="EMBL" id="QKM67990.1"/>
    </source>
</evidence>
<proteinExistence type="predicted"/>
<gene>
    <name evidence="1" type="ORF">STSU_013235</name>
</gene>
<evidence type="ECO:0000313" key="2">
    <source>
        <dbReference type="Proteomes" id="UP000005940"/>
    </source>
</evidence>
<dbReference type="Proteomes" id="UP000005940">
    <property type="component" value="Chromosome"/>
</dbReference>
<dbReference type="EMBL" id="CP029159">
    <property type="protein sequence ID" value="QKM67990.1"/>
    <property type="molecule type" value="Genomic_DNA"/>
</dbReference>
<keyword evidence="2" id="KW-1185">Reference proteome</keyword>